<protein>
    <recommendedName>
        <fullName evidence="1">F-box domain-containing protein</fullName>
    </recommendedName>
</protein>
<dbReference type="CDD" id="cd09917">
    <property type="entry name" value="F-box_SF"/>
    <property type="match status" value="1"/>
</dbReference>
<gene>
    <name evidence="2" type="ORF">CVT26_005537</name>
</gene>
<name>A0A409WC19_9AGAR</name>
<dbReference type="AlphaFoldDB" id="A0A409WC19"/>
<comment type="caution">
    <text evidence="2">The sequence shown here is derived from an EMBL/GenBank/DDBJ whole genome shotgun (WGS) entry which is preliminary data.</text>
</comment>
<proteinExistence type="predicted"/>
<keyword evidence="3" id="KW-1185">Reference proteome</keyword>
<sequence>MHKIRALFRRKSLAQSIKEVTDWHPVNPSQPSRPMARFPVELEVLCLSFMTVECLISSSLVCTRWRRLARIADVHPTRRRLFNLYRLMMDRPKPDKLARRYLRQHLDHAFDREAYIHALERQNPVYGLPEEFRMWVLEWPAKLCINGIWPGLPYTNCFMNTNATAGESRKYGVNYVARRPPLVSHLPKQAEVGGASAEDVAMLLIWSSWWWENVFVRGKDIPPVSWDGETWFMLDGASEYYGKVMEYPVNYGAAEGIFSDDSLGLPPAACPDWIVYLEMRWLGKPPCGRRTSVRVKVPQWTRDVYMRTRMDKKPRHDGWVPDYSGAVLYYS</sequence>
<accession>A0A409WC19</accession>
<evidence type="ECO:0000259" key="1">
    <source>
        <dbReference type="Pfam" id="PF00646"/>
    </source>
</evidence>
<dbReference type="SUPFAM" id="SSF81383">
    <property type="entry name" value="F-box domain"/>
    <property type="match status" value="1"/>
</dbReference>
<dbReference type="Pfam" id="PF00646">
    <property type="entry name" value="F-box"/>
    <property type="match status" value="1"/>
</dbReference>
<evidence type="ECO:0000313" key="2">
    <source>
        <dbReference type="EMBL" id="PPQ76031.1"/>
    </source>
</evidence>
<reference evidence="2 3" key="1">
    <citation type="journal article" date="2018" name="Evol. Lett.">
        <title>Horizontal gene cluster transfer increased hallucinogenic mushroom diversity.</title>
        <authorList>
            <person name="Reynolds H.T."/>
            <person name="Vijayakumar V."/>
            <person name="Gluck-Thaler E."/>
            <person name="Korotkin H.B."/>
            <person name="Matheny P.B."/>
            <person name="Slot J.C."/>
        </authorList>
    </citation>
    <scope>NUCLEOTIDE SEQUENCE [LARGE SCALE GENOMIC DNA]</scope>
    <source>
        <strain evidence="2 3">SRW20</strain>
    </source>
</reference>
<dbReference type="InParanoid" id="A0A409WC19"/>
<feature type="domain" description="F-box" evidence="1">
    <location>
        <begin position="37"/>
        <end position="71"/>
    </location>
</feature>
<evidence type="ECO:0000313" key="3">
    <source>
        <dbReference type="Proteomes" id="UP000284706"/>
    </source>
</evidence>
<dbReference type="Proteomes" id="UP000284706">
    <property type="component" value="Unassembled WGS sequence"/>
</dbReference>
<dbReference type="EMBL" id="NHYE01005203">
    <property type="protein sequence ID" value="PPQ76031.1"/>
    <property type="molecule type" value="Genomic_DNA"/>
</dbReference>
<dbReference type="OrthoDB" id="2788844at2759"/>
<organism evidence="2 3">
    <name type="scientific">Gymnopilus dilepis</name>
    <dbReference type="NCBI Taxonomy" id="231916"/>
    <lineage>
        <taxon>Eukaryota</taxon>
        <taxon>Fungi</taxon>
        <taxon>Dikarya</taxon>
        <taxon>Basidiomycota</taxon>
        <taxon>Agaricomycotina</taxon>
        <taxon>Agaricomycetes</taxon>
        <taxon>Agaricomycetidae</taxon>
        <taxon>Agaricales</taxon>
        <taxon>Agaricineae</taxon>
        <taxon>Hymenogastraceae</taxon>
        <taxon>Gymnopilus</taxon>
    </lineage>
</organism>
<dbReference type="InterPro" id="IPR001810">
    <property type="entry name" value="F-box_dom"/>
</dbReference>
<dbReference type="InterPro" id="IPR036047">
    <property type="entry name" value="F-box-like_dom_sf"/>
</dbReference>